<sequence length="144" mass="16361">MSTFNGADPKQFITDFFTSFTDELLRSDEDAALVVDRYHTPDIVQVADGRRMDRDKLIAHTRPVRKNRPTGRMEVHEAVAHGDQIAARYTMYVQNRKKDLAIEVYFFGKFTSDGRLNQAHMLTRTDSKADPAKQQLVEGQGVSA</sequence>
<reference evidence="3 4" key="1">
    <citation type="submission" date="2019-03" db="EMBL/GenBank/DDBJ databases">
        <title>Genomic Encyclopedia of Type Strains, Phase IV (KMG-IV): sequencing the most valuable type-strain genomes for metagenomic binning, comparative biology and taxonomic classification.</title>
        <authorList>
            <person name="Goeker M."/>
        </authorList>
    </citation>
    <scope>NUCLEOTIDE SEQUENCE [LARGE SCALE GENOMIC DNA]</scope>
    <source>
        <strain evidence="3 4">DSM 45765</strain>
    </source>
</reference>
<protein>
    <recommendedName>
        <fullName evidence="2">SnoaL-like domain-containing protein</fullName>
    </recommendedName>
</protein>
<evidence type="ECO:0000256" key="1">
    <source>
        <dbReference type="SAM" id="MobiDB-lite"/>
    </source>
</evidence>
<organism evidence="3 4">
    <name type="scientific">Tamaricihabitans halophyticus</name>
    <dbReference type="NCBI Taxonomy" id="1262583"/>
    <lineage>
        <taxon>Bacteria</taxon>
        <taxon>Bacillati</taxon>
        <taxon>Actinomycetota</taxon>
        <taxon>Actinomycetes</taxon>
        <taxon>Pseudonocardiales</taxon>
        <taxon>Pseudonocardiaceae</taxon>
        <taxon>Tamaricihabitans</taxon>
    </lineage>
</organism>
<dbReference type="EMBL" id="SLXQ01000002">
    <property type="protein sequence ID" value="TCP54861.1"/>
    <property type="molecule type" value="Genomic_DNA"/>
</dbReference>
<dbReference type="AlphaFoldDB" id="A0A4R2R5K5"/>
<dbReference type="Gene3D" id="3.10.450.50">
    <property type="match status" value="1"/>
</dbReference>
<evidence type="ECO:0000313" key="4">
    <source>
        <dbReference type="Proteomes" id="UP000294911"/>
    </source>
</evidence>
<evidence type="ECO:0000259" key="2">
    <source>
        <dbReference type="Pfam" id="PF12680"/>
    </source>
</evidence>
<dbReference type="SUPFAM" id="SSF54427">
    <property type="entry name" value="NTF2-like"/>
    <property type="match status" value="1"/>
</dbReference>
<dbReference type="RefSeq" id="WP_132876270.1">
    <property type="nucleotide sequence ID" value="NZ_SLXQ01000002.1"/>
</dbReference>
<dbReference type="Proteomes" id="UP000294911">
    <property type="component" value="Unassembled WGS sequence"/>
</dbReference>
<dbReference type="Pfam" id="PF12680">
    <property type="entry name" value="SnoaL_2"/>
    <property type="match status" value="1"/>
</dbReference>
<dbReference type="InterPro" id="IPR032710">
    <property type="entry name" value="NTF2-like_dom_sf"/>
</dbReference>
<dbReference type="OrthoDB" id="1256785at2"/>
<dbReference type="InterPro" id="IPR037401">
    <property type="entry name" value="SnoaL-like"/>
</dbReference>
<gene>
    <name evidence="3" type="ORF">EV191_10270</name>
</gene>
<accession>A0A4R2R5K5</accession>
<comment type="caution">
    <text evidence="3">The sequence shown here is derived from an EMBL/GenBank/DDBJ whole genome shotgun (WGS) entry which is preliminary data.</text>
</comment>
<evidence type="ECO:0000313" key="3">
    <source>
        <dbReference type="EMBL" id="TCP54861.1"/>
    </source>
</evidence>
<name>A0A4R2R5K5_9PSEU</name>
<feature type="domain" description="SnoaL-like" evidence="2">
    <location>
        <begin position="35"/>
        <end position="116"/>
    </location>
</feature>
<proteinExistence type="predicted"/>
<feature type="region of interest" description="Disordered" evidence="1">
    <location>
        <begin position="125"/>
        <end position="144"/>
    </location>
</feature>
<keyword evidence="4" id="KW-1185">Reference proteome</keyword>